<protein>
    <submittedName>
        <fullName evidence="1">Group III truncated hemoglobin</fullName>
    </submittedName>
</protein>
<dbReference type="Gene3D" id="1.10.490.10">
    <property type="entry name" value="Globins"/>
    <property type="match status" value="1"/>
</dbReference>
<dbReference type="CDD" id="cd08916">
    <property type="entry name" value="TrHb3_P"/>
    <property type="match status" value="1"/>
</dbReference>
<sequence>MPNAAPLSATANETDIQILPHSFYDAAPQETLLGPVANAVAHLFWPQHLRTMSDFWSAVLFGHPHKKGRRFSRYVGLPVEGAHFKQWLQLFFDTVCADFSRTEADKTRR</sequence>
<keyword evidence="2" id="KW-1185">Reference proteome</keyword>
<dbReference type="GO" id="GO:0019825">
    <property type="term" value="F:oxygen binding"/>
    <property type="evidence" value="ECO:0007669"/>
    <property type="project" value="InterPro"/>
</dbReference>
<proteinExistence type="predicted"/>
<evidence type="ECO:0000313" key="1">
    <source>
        <dbReference type="EMBL" id="KAA9333244.1"/>
    </source>
</evidence>
<dbReference type="GO" id="GO:0020037">
    <property type="term" value="F:heme binding"/>
    <property type="evidence" value="ECO:0007669"/>
    <property type="project" value="InterPro"/>
</dbReference>
<dbReference type="InterPro" id="IPR012292">
    <property type="entry name" value="Globin/Proto"/>
</dbReference>
<reference evidence="1 2" key="1">
    <citation type="submission" date="2019-09" db="EMBL/GenBank/DDBJ databases">
        <title>Genome sequence of Hymenobacter sp. M3.</title>
        <authorList>
            <person name="Srinivasan S."/>
        </authorList>
    </citation>
    <scope>NUCLEOTIDE SEQUENCE [LARGE SCALE GENOMIC DNA]</scope>
    <source>
        <strain evidence="1 2">M3</strain>
    </source>
</reference>
<name>A0A7L4ZX44_9BACT</name>
<dbReference type="EMBL" id="VTWU01000003">
    <property type="protein sequence ID" value="KAA9333244.1"/>
    <property type="molecule type" value="Genomic_DNA"/>
</dbReference>
<dbReference type="Proteomes" id="UP000326380">
    <property type="component" value="Unassembled WGS sequence"/>
</dbReference>
<organism evidence="1 2">
    <name type="scientific">Hymenobacter busanensis</name>
    <dbReference type="NCBI Taxonomy" id="2607656"/>
    <lineage>
        <taxon>Bacteria</taxon>
        <taxon>Pseudomonadati</taxon>
        <taxon>Bacteroidota</taxon>
        <taxon>Cytophagia</taxon>
        <taxon>Cytophagales</taxon>
        <taxon>Hymenobacteraceae</taxon>
        <taxon>Hymenobacter</taxon>
    </lineage>
</organism>
<dbReference type="InterPro" id="IPR009050">
    <property type="entry name" value="Globin-like_sf"/>
</dbReference>
<dbReference type="SUPFAM" id="SSF46458">
    <property type="entry name" value="Globin-like"/>
    <property type="match status" value="1"/>
</dbReference>
<evidence type="ECO:0000313" key="2">
    <source>
        <dbReference type="Proteomes" id="UP000326380"/>
    </source>
</evidence>
<dbReference type="RefSeq" id="WP_151078664.1">
    <property type="nucleotide sequence ID" value="NZ_CP047647.1"/>
</dbReference>
<gene>
    <name evidence="1" type="ORF">F0P96_09710</name>
</gene>
<dbReference type="AlphaFoldDB" id="A0A7L4ZX44"/>
<accession>A0A7L4ZX44</accession>
<comment type="caution">
    <text evidence="1">The sequence shown here is derived from an EMBL/GenBank/DDBJ whole genome shotgun (WGS) entry which is preliminary data.</text>
</comment>